<organism evidence="1 2">
    <name type="scientific">Methanohalophilus mahii (strain ATCC 35705 / DSM 5219 / SLP)</name>
    <dbReference type="NCBI Taxonomy" id="547558"/>
    <lineage>
        <taxon>Archaea</taxon>
        <taxon>Methanobacteriati</taxon>
        <taxon>Methanobacteriota</taxon>
        <taxon>Stenosarchaea group</taxon>
        <taxon>Methanomicrobia</taxon>
        <taxon>Methanosarcinales</taxon>
        <taxon>Methanosarcinaceae</taxon>
        <taxon>Methanohalophilus</taxon>
    </lineage>
</organism>
<dbReference type="HOGENOM" id="CLU_926261_0_0_2"/>
<evidence type="ECO:0000313" key="2">
    <source>
        <dbReference type="Proteomes" id="UP000001059"/>
    </source>
</evidence>
<dbReference type="AlphaFoldDB" id="D5EAM9"/>
<dbReference type="PANTHER" id="PTHR30024:SF42">
    <property type="entry name" value="ALIPHATIC SULFONATES-BINDING PROTEIN-RELATED"/>
    <property type="match status" value="1"/>
</dbReference>
<name>D5EAM9_METMS</name>
<accession>D5EAM9</accession>
<keyword evidence="2" id="KW-1185">Reference proteome</keyword>
<protein>
    <submittedName>
        <fullName evidence="1">ABC-type nitrate/sulfonate/bicarbonate transport system periplasmic components</fullName>
    </submittedName>
</protein>
<reference evidence="1 2" key="1">
    <citation type="submission" date="2010-03" db="EMBL/GenBank/DDBJ databases">
        <title>The complete genome of Methanohalophilus mahii DSM 5219.</title>
        <authorList>
            <consortium name="US DOE Joint Genome Institute (JGI-PGF)"/>
            <person name="Lucas S."/>
            <person name="Copeland A."/>
            <person name="Lapidus A."/>
            <person name="Glavina del Rio T."/>
            <person name="Dalin E."/>
            <person name="Tice H."/>
            <person name="Bruce D."/>
            <person name="Goodwin L."/>
            <person name="Pitluck S."/>
            <person name="Kyrpides N."/>
            <person name="Mavromatis K."/>
            <person name="Ivanova N."/>
            <person name="Lykidis A."/>
            <person name="Saunders E."/>
            <person name="Brettin T."/>
            <person name="Detter J.C."/>
            <person name="Han C."/>
            <person name="Land M."/>
            <person name="Hauser L."/>
            <person name="Markowitz V."/>
            <person name="Cheng J.-F."/>
            <person name="Hugenholtz P."/>
            <person name="Woyke T."/>
            <person name="Wu D."/>
            <person name="Spring S."/>
            <person name="Schneider S."/>
            <person name="Schroeder M."/>
            <person name="Klenk H.-P."/>
            <person name="Eisen J.A."/>
        </authorList>
    </citation>
    <scope>NUCLEOTIDE SEQUENCE [LARGE SCALE GENOMIC DNA]</scope>
    <source>
        <strain evidence="2">ATCC 35705 / DSM 5219 / SLP</strain>
    </source>
</reference>
<dbReference type="PANTHER" id="PTHR30024">
    <property type="entry name" value="ALIPHATIC SULFONATES-BINDING PROTEIN-RELATED"/>
    <property type="match status" value="1"/>
</dbReference>
<gene>
    <name evidence="1" type="ordered locus">Mmah_0706</name>
</gene>
<dbReference type="SUPFAM" id="SSF53850">
    <property type="entry name" value="Periplasmic binding protein-like II"/>
    <property type="match status" value="1"/>
</dbReference>
<sequence>MRKSLNIGHLSTMYHTSFILMNTDWLKKANIEANWSLFGGGPAIVQAFERGEVDLGYIGLPPVMIGIDRGVAIKCIAGGHVEGTVMIANSEFKSLDQCGSNPSLFFEQFKGLTIACPPDGSIHDVIIRNCIKKSGFEGKITVKNYEWADMIPEAMADGEIQVAVGTPSLAVAAKRFCNAKTVISPDRLWPDNPSYGIIASADVIENFPELVLDFIKIHDKGCKFIRKNPGNAARIVAEKVGVVDADFVQEMYEISPKYFAGISYKYIESTMKFNPTLHELGFISQPLEEKDIFDMRFVNQLAL</sequence>
<dbReference type="GeneID" id="8982862"/>
<dbReference type="STRING" id="547558.Mmah_0706"/>
<proteinExistence type="predicted"/>
<dbReference type="RefSeq" id="WP_013037173.1">
    <property type="nucleotide sequence ID" value="NC_014002.1"/>
</dbReference>
<evidence type="ECO:0000313" key="1">
    <source>
        <dbReference type="EMBL" id="ADE36230.1"/>
    </source>
</evidence>
<dbReference type="OrthoDB" id="10037at2157"/>
<dbReference type="KEGG" id="mmh:Mmah_0706"/>
<dbReference type="Gene3D" id="3.40.190.10">
    <property type="entry name" value="Periplasmic binding protein-like II"/>
    <property type="match status" value="2"/>
</dbReference>
<dbReference type="Proteomes" id="UP000001059">
    <property type="component" value="Chromosome"/>
</dbReference>
<dbReference type="Pfam" id="PF13379">
    <property type="entry name" value="NMT1_2"/>
    <property type="match status" value="1"/>
</dbReference>
<dbReference type="EMBL" id="CP001994">
    <property type="protein sequence ID" value="ADE36230.1"/>
    <property type="molecule type" value="Genomic_DNA"/>
</dbReference>